<comment type="subcellular location">
    <subcellularLocation>
        <location evidence="1">Cytoplasm</location>
    </subcellularLocation>
</comment>
<dbReference type="OMA" id="TDFYRPP"/>
<evidence type="ECO:0000313" key="10">
    <source>
        <dbReference type="Proteomes" id="UP000002899"/>
    </source>
</evidence>
<dbReference type="OrthoDB" id="416217at2759"/>
<dbReference type="Gene3D" id="2.60.40.790">
    <property type="match status" value="1"/>
</dbReference>
<evidence type="ECO:0000256" key="4">
    <source>
        <dbReference type="ARBA" id="ARBA00022490"/>
    </source>
</evidence>
<sequence>MKWEELDKGADQVIDSLFINITQRSGGIEPLLNNFFSFLARKTDFYNPKNNVDLIDISSTVMLVDNTCRKIGNIYLKHMKAKQLSERVVDVTDLDKLPTHKTTNTVGSKSRNEPVKTNGKGSTDALNGDKTTRRNDGSDTEEESEKNRPIGNGGTTEKYTWTQTLKTLEMTLKFPDEYKRPINSKRIKITLFAESIKVIIDDELFLCGQFHDKIKPDESVWAILDGENVQISIEKMKGLNWWPCVLKGDPTIDVAKIVPENSKLSDLDSETRSTVEKMMFDQRQKSMGLPTSDQMKQHEMLEKFKKMHPELDFSKCNINYS</sequence>
<evidence type="ECO:0000256" key="3">
    <source>
        <dbReference type="ARBA" id="ARBA00017641"/>
    </source>
</evidence>
<dbReference type="GO" id="GO:0051082">
    <property type="term" value="F:unfolded protein binding"/>
    <property type="evidence" value="ECO:0007669"/>
    <property type="project" value="TreeGrafter"/>
</dbReference>
<dbReference type="Proteomes" id="UP000002899">
    <property type="component" value="Chromosome III"/>
</dbReference>
<dbReference type="FunFam" id="2.60.40.790:FF:000001">
    <property type="entry name" value="Nuclear migration protein nudC"/>
    <property type="match status" value="1"/>
</dbReference>
<dbReference type="SUPFAM" id="SSF49764">
    <property type="entry name" value="HSP20-like chaperones"/>
    <property type="match status" value="1"/>
</dbReference>
<comment type="similarity">
    <text evidence="2">Belongs to the nudC family.</text>
</comment>
<dbReference type="InterPro" id="IPR037898">
    <property type="entry name" value="NudC_fam"/>
</dbReference>
<dbReference type="InterPro" id="IPR008978">
    <property type="entry name" value="HSP20-like_chaperone"/>
</dbReference>
<dbReference type="RefSeq" id="XP_012648722.1">
    <property type="nucleotide sequence ID" value="XM_012793268.1"/>
</dbReference>
<dbReference type="InterPro" id="IPR007052">
    <property type="entry name" value="CS_dom"/>
</dbReference>
<protein>
    <recommendedName>
        <fullName evidence="3">Nuclear migration protein nudC</fullName>
    </recommendedName>
    <alternativeName>
        <fullName evidence="6">Nuclear distribution protein C homolog</fullName>
    </alternativeName>
</protein>
<feature type="domain" description="CS" evidence="8">
    <location>
        <begin position="154"/>
        <end position="246"/>
    </location>
</feature>
<proteinExistence type="inferred from homology"/>
<dbReference type="Pfam" id="PF14050">
    <property type="entry name" value="Nudc_N"/>
    <property type="match status" value="1"/>
</dbReference>
<reference evidence="9 10" key="3">
    <citation type="journal article" date="2016" name="Sci. Rep.">
        <title>Genome-wide diversity and gene expression profiling of Babesia microti isolates identify polymorphic genes that mediate host-pathogen interactions.</title>
        <authorList>
            <person name="Silva J.C."/>
            <person name="Cornillot E."/>
            <person name="McCracken C."/>
            <person name="Usmani-Brown S."/>
            <person name="Dwivedi A."/>
            <person name="Ifeonu O.O."/>
            <person name="Crabtree J."/>
            <person name="Gotia H.T."/>
            <person name="Virji A.Z."/>
            <person name="Reynes C."/>
            <person name="Colinge J."/>
            <person name="Kumar V."/>
            <person name="Lawres L."/>
            <person name="Pazzi J.E."/>
            <person name="Pablo J.V."/>
            <person name="Hung C."/>
            <person name="Brancato J."/>
            <person name="Kumari P."/>
            <person name="Orvis J."/>
            <person name="Tretina K."/>
            <person name="Chibucos M."/>
            <person name="Ott S."/>
            <person name="Sadzewicz L."/>
            <person name="Sengamalay N."/>
            <person name="Shetty A.C."/>
            <person name="Su Q."/>
            <person name="Tallon L."/>
            <person name="Fraser C.M."/>
            <person name="Frutos R."/>
            <person name="Molina D.M."/>
            <person name="Krause P.J."/>
            <person name="Ben Mamoun C."/>
        </authorList>
    </citation>
    <scope>NUCLEOTIDE SEQUENCE [LARGE SCALE GENOMIC DNA]</scope>
    <source>
        <strain evidence="9 10">RI</strain>
    </source>
</reference>
<evidence type="ECO:0000256" key="5">
    <source>
        <dbReference type="ARBA" id="ARBA00022553"/>
    </source>
</evidence>
<evidence type="ECO:0000256" key="7">
    <source>
        <dbReference type="SAM" id="MobiDB-lite"/>
    </source>
</evidence>
<organism evidence="9 10">
    <name type="scientific">Babesia microti (strain RI)</name>
    <dbReference type="NCBI Taxonomy" id="1133968"/>
    <lineage>
        <taxon>Eukaryota</taxon>
        <taxon>Sar</taxon>
        <taxon>Alveolata</taxon>
        <taxon>Apicomplexa</taxon>
        <taxon>Aconoidasida</taxon>
        <taxon>Piroplasmida</taxon>
        <taxon>Babesiidae</taxon>
        <taxon>Babesia</taxon>
    </lineage>
</organism>
<evidence type="ECO:0000313" key="9">
    <source>
        <dbReference type="EMBL" id="CTQ40711.1"/>
    </source>
</evidence>
<dbReference type="PANTHER" id="PTHR12356:SF3">
    <property type="entry name" value="NUCLEAR MIGRATION PROTEIN NUDC"/>
    <property type="match status" value="1"/>
</dbReference>
<keyword evidence="5" id="KW-0597">Phosphoprotein</keyword>
<evidence type="ECO:0000256" key="6">
    <source>
        <dbReference type="ARBA" id="ARBA00030427"/>
    </source>
</evidence>
<feature type="compositionally biased region" description="Polar residues" evidence="7">
    <location>
        <begin position="100"/>
        <end position="109"/>
    </location>
</feature>
<evidence type="ECO:0000256" key="2">
    <source>
        <dbReference type="ARBA" id="ARBA00010513"/>
    </source>
</evidence>
<evidence type="ECO:0000256" key="1">
    <source>
        <dbReference type="ARBA" id="ARBA00004496"/>
    </source>
</evidence>
<evidence type="ECO:0000259" key="8">
    <source>
        <dbReference type="PROSITE" id="PS51203"/>
    </source>
</evidence>
<dbReference type="AlphaFoldDB" id="A0A0K3AT26"/>
<dbReference type="PROSITE" id="PS51203">
    <property type="entry name" value="CS"/>
    <property type="match status" value="1"/>
</dbReference>
<dbReference type="EMBL" id="LN871598">
    <property type="protein sequence ID" value="CTQ40711.1"/>
    <property type="molecule type" value="Genomic_DNA"/>
</dbReference>
<dbReference type="GeneID" id="24424746"/>
<dbReference type="CDD" id="cd06467">
    <property type="entry name" value="p23_NUDC_like"/>
    <property type="match status" value="1"/>
</dbReference>
<reference evidence="9 10" key="1">
    <citation type="journal article" date="2012" name="Nucleic Acids Res.">
        <title>Sequencing of the smallest Apicomplexan genome from the human pathogen Babesia microti.</title>
        <authorList>
            <person name="Cornillot E."/>
            <person name="Hadj-Kaddour K."/>
            <person name="Dassouli A."/>
            <person name="Noel B."/>
            <person name="Ranwez V."/>
            <person name="Vacherie B."/>
            <person name="Augagneur Y."/>
            <person name="Bres V."/>
            <person name="Duclos A."/>
            <person name="Randazzo S."/>
            <person name="Carcy B."/>
            <person name="Debierre-Grockiego F."/>
            <person name="Delbecq S."/>
            <person name="Moubri-Menage K."/>
            <person name="Shams-Eldin H."/>
            <person name="Usmani-Brown S."/>
            <person name="Bringaud F."/>
            <person name="Wincker P."/>
            <person name="Vivares C.P."/>
            <person name="Schwarz R.T."/>
            <person name="Schetters T.P."/>
            <person name="Krause P.J."/>
            <person name="Gorenflot A."/>
            <person name="Berry V."/>
            <person name="Barbe V."/>
            <person name="Ben Mamoun C."/>
        </authorList>
    </citation>
    <scope>NUCLEOTIDE SEQUENCE [LARGE SCALE GENOMIC DNA]</scope>
    <source>
        <strain evidence="9 10">RI</strain>
    </source>
</reference>
<feature type="region of interest" description="Disordered" evidence="7">
    <location>
        <begin position="99"/>
        <end position="157"/>
    </location>
</feature>
<accession>A0A0K3AT26</accession>
<dbReference type="VEuPathDB" id="PiroplasmaDB:BMR1_03g00555"/>
<name>A0A0K3AT26_BABMR</name>
<dbReference type="GO" id="GO:0006457">
    <property type="term" value="P:protein folding"/>
    <property type="evidence" value="ECO:0007669"/>
    <property type="project" value="TreeGrafter"/>
</dbReference>
<dbReference type="InterPro" id="IPR025934">
    <property type="entry name" value="NudC_N_dom"/>
</dbReference>
<dbReference type="PANTHER" id="PTHR12356">
    <property type="entry name" value="NUCLEAR MOVEMENT PROTEIN NUDC"/>
    <property type="match status" value="1"/>
</dbReference>
<gene>
    <name evidence="9" type="ORF">BMR1_03g00555</name>
</gene>
<keyword evidence="10" id="KW-1185">Reference proteome</keyword>
<dbReference type="GO" id="GO:0005737">
    <property type="term" value="C:cytoplasm"/>
    <property type="evidence" value="ECO:0007669"/>
    <property type="project" value="UniProtKB-SubCell"/>
</dbReference>
<keyword evidence="4" id="KW-0963">Cytoplasm</keyword>
<dbReference type="KEGG" id="bmic:BMR1_03g00555"/>
<reference evidence="9 10" key="2">
    <citation type="journal article" date="2013" name="PLoS ONE">
        <title>Whole genome mapping and re-organization of the nuclear and mitochondrial genomes of Babesia microti isolates.</title>
        <authorList>
            <person name="Cornillot E."/>
            <person name="Dassouli A."/>
            <person name="Garg A."/>
            <person name="Pachikara N."/>
            <person name="Randazzo S."/>
            <person name="Depoix D."/>
            <person name="Carcy B."/>
            <person name="Delbecq S."/>
            <person name="Frutos R."/>
            <person name="Silva J.C."/>
            <person name="Sutton R."/>
            <person name="Krause P.J."/>
            <person name="Mamoun C.B."/>
        </authorList>
    </citation>
    <scope>NUCLEOTIDE SEQUENCE [LARGE SCALE GENOMIC DNA]</scope>
    <source>
        <strain evidence="9 10">RI</strain>
    </source>
</reference>
<dbReference type="Pfam" id="PF04969">
    <property type="entry name" value="CS"/>
    <property type="match status" value="1"/>
</dbReference>